<reference evidence="1 2" key="2">
    <citation type="submission" date="2020-03" db="EMBL/GenBank/DDBJ databases">
        <authorList>
            <person name="Ichikawa N."/>
            <person name="Kimura A."/>
            <person name="Kitahashi Y."/>
            <person name="Uohara A."/>
        </authorList>
    </citation>
    <scope>NUCLEOTIDE SEQUENCE [LARGE SCALE GENOMIC DNA]</scope>
    <source>
        <strain evidence="1 2">NBRC 108638</strain>
    </source>
</reference>
<evidence type="ECO:0000313" key="1">
    <source>
        <dbReference type="EMBL" id="GFJ93288.1"/>
    </source>
</evidence>
<sequence length="63" mass="6822">MSSDLAAYPISQPGTGIDSRFTIGLALDVADVLAQHGYPPITTGTDLLRVQQALFTLIYQENR</sequence>
<dbReference type="Proteomes" id="UP000482960">
    <property type="component" value="Unassembled WGS sequence"/>
</dbReference>
<name>A0A6V8LE99_9ACTN</name>
<proteinExistence type="predicted"/>
<protein>
    <submittedName>
        <fullName evidence="1">Uncharacterized protein</fullName>
    </submittedName>
</protein>
<evidence type="ECO:0000313" key="2">
    <source>
        <dbReference type="Proteomes" id="UP000482960"/>
    </source>
</evidence>
<reference evidence="1 2" key="1">
    <citation type="submission" date="2020-03" db="EMBL/GenBank/DDBJ databases">
        <title>Whole genome shotgun sequence of Phytohabitans rumicis NBRC 108638.</title>
        <authorList>
            <person name="Komaki H."/>
            <person name="Tamura T."/>
        </authorList>
    </citation>
    <scope>NUCLEOTIDE SEQUENCE [LARGE SCALE GENOMIC DNA]</scope>
    <source>
        <strain evidence="1 2">NBRC 108638</strain>
    </source>
</reference>
<gene>
    <name evidence="1" type="ORF">Prum_069300</name>
</gene>
<dbReference type="AlphaFoldDB" id="A0A6V8LE99"/>
<dbReference type="RefSeq" id="WP_173079953.1">
    <property type="nucleotide sequence ID" value="NZ_BAABJB010000053.1"/>
</dbReference>
<accession>A0A6V8LE99</accession>
<keyword evidence="2" id="KW-1185">Reference proteome</keyword>
<comment type="caution">
    <text evidence="1">The sequence shown here is derived from an EMBL/GenBank/DDBJ whole genome shotgun (WGS) entry which is preliminary data.</text>
</comment>
<organism evidence="1 2">
    <name type="scientific">Phytohabitans rumicis</name>
    <dbReference type="NCBI Taxonomy" id="1076125"/>
    <lineage>
        <taxon>Bacteria</taxon>
        <taxon>Bacillati</taxon>
        <taxon>Actinomycetota</taxon>
        <taxon>Actinomycetes</taxon>
        <taxon>Micromonosporales</taxon>
        <taxon>Micromonosporaceae</taxon>
    </lineage>
</organism>
<dbReference type="EMBL" id="BLPG01000001">
    <property type="protein sequence ID" value="GFJ93288.1"/>
    <property type="molecule type" value="Genomic_DNA"/>
</dbReference>